<comment type="similarity">
    <text evidence="2">Belongs to the ABC transporter superfamily. ABCG family. Eye pigment precursor importer (TC 3.A.1.204) subfamily.</text>
</comment>
<evidence type="ECO:0000256" key="8">
    <source>
        <dbReference type="ARBA" id="ARBA00023136"/>
    </source>
</evidence>
<dbReference type="InterPro" id="IPR003439">
    <property type="entry name" value="ABC_transporter-like_ATP-bd"/>
</dbReference>
<dbReference type="InterPro" id="IPR027417">
    <property type="entry name" value="P-loop_NTPase"/>
</dbReference>
<keyword evidence="5" id="KW-0547">Nucleotide-binding</keyword>
<dbReference type="PANTHER" id="PTHR48042">
    <property type="entry name" value="ABC TRANSPORTER G FAMILY MEMBER 11"/>
    <property type="match status" value="1"/>
</dbReference>
<dbReference type="AlphaFoldDB" id="A0A8K1C1Y3"/>
<keyword evidence="12" id="KW-1185">Reference proteome</keyword>
<keyword evidence="6" id="KW-0067">ATP-binding</keyword>
<protein>
    <recommendedName>
        <fullName evidence="10">ABC transporter domain-containing protein</fullName>
    </recommendedName>
</protein>
<evidence type="ECO:0000256" key="1">
    <source>
        <dbReference type="ARBA" id="ARBA00004141"/>
    </source>
</evidence>
<evidence type="ECO:0000256" key="3">
    <source>
        <dbReference type="ARBA" id="ARBA00022448"/>
    </source>
</evidence>
<gene>
    <name evidence="11" type="ORF">Poli38472_014723</name>
</gene>
<feature type="transmembrane region" description="Helical" evidence="9">
    <location>
        <begin position="512"/>
        <end position="534"/>
    </location>
</feature>
<feature type="domain" description="ABC transporter" evidence="10">
    <location>
        <begin position="69"/>
        <end position="318"/>
    </location>
</feature>
<feature type="transmembrane region" description="Helical" evidence="9">
    <location>
        <begin position="566"/>
        <end position="584"/>
    </location>
</feature>
<dbReference type="OrthoDB" id="66620at2759"/>
<dbReference type="Proteomes" id="UP000794436">
    <property type="component" value="Unassembled WGS sequence"/>
</dbReference>
<comment type="caution">
    <text evidence="11">The sequence shown here is derived from an EMBL/GenBank/DDBJ whole genome shotgun (WGS) entry which is preliminary data.</text>
</comment>
<evidence type="ECO:0000313" key="11">
    <source>
        <dbReference type="EMBL" id="TMW54952.1"/>
    </source>
</evidence>
<dbReference type="GO" id="GO:0016020">
    <property type="term" value="C:membrane"/>
    <property type="evidence" value="ECO:0007669"/>
    <property type="project" value="UniProtKB-SubCell"/>
</dbReference>
<keyword evidence="4 9" id="KW-0812">Transmembrane</keyword>
<dbReference type="Gene3D" id="3.40.50.300">
    <property type="entry name" value="P-loop containing nucleotide triphosphate hydrolases"/>
    <property type="match status" value="1"/>
</dbReference>
<keyword evidence="7 9" id="KW-1133">Transmembrane helix</keyword>
<accession>A0A8K1C1Y3</accession>
<dbReference type="InterPro" id="IPR017871">
    <property type="entry name" value="ABC_transporter-like_CS"/>
</dbReference>
<dbReference type="GO" id="GO:0016887">
    <property type="term" value="F:ATP hydrolysis activity"/>
    <property type="evidence" value="ECO:0007669"/>
    <property type="project" value="InterPro"/>
</dbReference>
<dbReference type="InterPro" id="IPR003593">
    <property type="entry name" value="AAA+_ATPase"/>
</dbReference>
<dbReference type="Pfam" id="PF01061">
    <property type="entry name" value="ABC2_membrane"/>
    <property type="match status" value="1"/>
</dbReference>
<dbReference type="PROSITE" id="PS00211">
    <property type="entry name" value="ABC_TRANSPORTER_1"/>
    <property type="match status" value="1"/>
</dbReference>
<dbReference type="SUPFAM" id="SSF52540">
    <property type="entry name" value="P-loop containing nucleoside triphosphate hydrolases"/>
    <property type="match status" value="1"/>
</dbReference>
<keyword evidence="3" id="KW-0813">Transport</keyword>
<evidence type="ECO:0000313" key="12">
    <source>
        <dbReference type="Proteomes" id="UP000794436"/>
    </source>
</evidence>
<feature type="transmembrane region" description="Helical" evidence="9">
    <location>
        <begin position="611"/>
        <end position="632"/>
    </location>
</feature>
<dbReference type="PANTHER" id="PTHR48042:SF11">
    <property type="entry name" value="ABC TRANSPORTER G FAMILY MEMBER 11"/>
    <property type="match status" value="1"/>
</dbReference>
<comment type="subcellular location">
    <subcellularLocation>
        <location evidence="1">Membrane</location>
        <topology evidence="1">Multi-pass membrane protein</topology>
    </subcellularLocation>
</comment>
<evidence type="ECO:0000259" key="10">
    <source>
        <dbReference type="PROSITE" id="PS50893"/>
    </source>
</evidence>
<dbReference type="EMBL" id="SPLM01000151">
    <property type="protein sequence ID" value="TMW54952.1"/>
    <property type="molecule type" value="Genomic_DNA"/>
</dbReference>
<dbReference type="GO" id="GO:0140359">
    <property type="term" value="F:ABC-type transporter activity"/>
    <property type="evidence" value="ECO:0007669"/>
    <property type="project" value="InterPro"/>
</dbReference>
<dbReference type="SMART" id="SM00382">
    <property type="entry name" value="AAA"/>
    <property type="match status" value="1"/>
</dbReference>
<evidence type="ECO:0000256" key="5">
    <source>
        <dbReference type="ARBA" id="ARBA00022741"/>
    </source>
</evidence>
<evidence type="ECO:0000256" key="7">
    <source>
        <dbReference type="ARBA" id="ARBA00022989"/>
    </source>
</evidence>
<sequence length="640" mass="71144">MTITEDMCDDILALSEDVHSEFQFSSASVFGTKAPPTSIPTLGGTAVNMMEPMAANTCTLSWQHLSYWVNEDRVVWGSRQTRANNKKEGKRILHEITGRCGPGELMAIMGPSGSGKTTLLDILADRMRVGTLGGFVRLNGEERRSEVFRHISSYISREESLLGSLTVRETLLIAADLSLPIYMPRSVRDLRVETVLDNMGLRNCQHTLVGSLFHKGLSSGQKRRLSIAIELLSNPSILLLDEPTSGLDSAGAYGVVQCLVDLCLEWNKTVVLTIHQPSSACYSLFSHTLVLAEGKSVYAGRAERAVDHFASLGYVCSIYSNPAEHMLSLVNRDFDGHADVDELAQGYARSPIAQAVALQITMDWRDASNFPEIRADAGMTSGFAQFLVLLRRNALIAVRNPGMYWIRLAMYIMLSLLIGTVYLRSNKDITDLHRAAMIFYLQAFLIFMSVAVIPFFIEQRFTFVRERMNHSLRVWSFVAANFVASLPGIFVISIVSSTIVIALTGLQRFPMFLLNIFLTLVSAESFMCVISALVPNYVAGIALGAGFYGMFMVVEGFMVPINALPVYWLWLHYAAFHSYSYAALMHDHFSSIDTPSGYAILSDYGLVDVDIMRNMLILVTYTIALQVIFGILMRYRHCGH</sequence>
<dbReference type="InterPro" id="IPR013525">
    <property type="entry name" value="ABC2_TM"/>
</dbReference>
<organism evidence="11 12">
    <name type="scientific">Pythium oligandrum</name>
    <name type="common">Mycoparasitic fungus</name>
    <dbReference type="NCBI Taxonomy" id="41045"/>
    <lineage>
        <taxon>Eukaryota</taxon>
        <taxon>Sar</taxon>
        <taxon>Stramenopiles</taxon>
        <taxon>Oomycota</taxon>
        <taxon>Peronosporomycetes</taxon>
        <taxon>Pythiales</taxon>
        <taxon>Pythiaceae</taxon>
        <taxon>Pythium</taxon>
    </lineage>
</organism>
<feature type="transmembrane region" description="Helical" evidence="9">
    <location>
        <begin position="477"/>
        <end position="505"/>
    </location>
</feature>
<dbReference type="Pfam" id="PF00005">
    <property type="entry name" value="ABC_tran"/>
    <property type="match status" value="1"/>
</dbReference>
<proteinExistence type="inferred from homology"/>
<feature type="transmembrane region" description="Helical" evidence="9">
    <location>
        <begin position="404"/>
        <end position="423"/>
    </location>
</feature>
<reference evidence="11" key="1">
    <citation type="submission" date="2019-03" db="EMBL/GenBank/DDBJ databases">
        <title>Long read genome sequence of the mycoparasitic Pythium oligandrum ATCC 38472 isolated from sugarbeet rhizosphere.</title>
        <authorList>
            <person name="Gaulin E."/>
        </authorList>
    </citation>
    <scope>NUCLEOTIDE SEQUENCE</scope>
    <source>
        <strain evidence="11">ATCC 38472_TT</strain>
    </source>
</reference>
<evidence type="ECO:0000256" key="4">
    <source>
        <dbReference type="ARBA" id="ARBA00022692"/>
    </source>
</evidence>
<feature type="transmembrane region" description="Helical" evidence="9">
    <location>
        <begin position="435"/>
        <end position="457"/>
    </location>
</feature>
<dbReference type="GO" id="GO:0005524">
    <property type="term" value="F:ATP binding"/>
    <property type="evidence" value="ECO:0007669"/>
    <property type="project" value="UniProtKB-KW"/>
</dbReference>
<dbReference type="PROSITE" id="PS50893">
    <property type="entry name" value="ABC_TRANSPORTER_2"/>
    <property type="match status" value="1"/>
</dbReference>
<evidence type="ECO:0000256" key="9">
    <source>
        <dbReference type="SAM" id="Phobius"/>
    </source>
</evidence>
<dbReference type="InterPro" id="IPR052215">
    <property type="entry name" value="Plant_ABCG"/>
</dbReference>
<name>A0A8K1C1Y3_PYTOL</name>
<feature type="transmembrane region" description="Helical" evidence="9">
    <location>
        <begin position="540"/>
        <end position="559"/>
    </location>
</feature>
<evidence type="ECO:0000256" key="2">
    <source>
        <dbReference type="ARBA" id="ARBA00005814"/>
    </source>
</evidence>
<keyword evidence="8 9" id="KW-0472">Membrane</keyword>
<evidence type="ECO:0000256" key="6">
    <source>
        <dbReference type="ARBA" id="ARBA00022840"/>
    </source>
</evidence>